<dbReference type="EMBL" id="GBXM01056474">
    <property type="protein sequence ID" value="JAH52103.1"/>
    <property type="molecule type" value="Transcribed_RNA"/>
</dbReference>
<evidence type="ECO:0000313" key="1">
    <source>
        <dbReference type="EMBL" id="JAH52103.1"/>
    </source>
</evidence>
<dbReference type="AlphaFoldDB" id="A0A0E9TH92"/>
<sequence>MKWATCDGTPCECFLMVGNGERQVLNCTTLIPQVFPDEGRDVPCQEGPVHPLDWWEANGDRLCGQRWDL</sequence>
<reference evidence="1" key="1">
    <citation type="submission" date="2014-11" db="EMBL/GenBank/DDBJ databases">
        <authorList>
            <person name="Amaro Gonzalez C."/>
        </authorList>
    </citation>
    <scope>NUCLEOTIDE SEQUENCE</scope>
</reference>
<name>A0A0E9TH92_ANGAN</name>
<protein>
    <recommendedName>
        <fullName evidence="2">Thyroglobulin type-1 domain-containing protein</fullName>
    </recommendedName>
</protein>
<organism evidence="1">
    <name type="scientific">Anguilla anguilla</name>
    <name type="common">European freshwater eel</name>
    <name type="synonym">Muraena anguilla</name>
    <dbReference type="NCBI Taxonomy" id="7936"/>
    <lineage>
        <taxon>Eukaryota</taxon>
        <taxon>Metazoa</taxon>
        <taxon>Chordata</taxon>
        <taxon>Craniata</taxon>
        <taxon>Vertebrata</taxon>
        <taxon>Euteleostomi</taxon>
        <taxon>Actinopterygii</taxon>
        <taxon>Neopterygii</taxon>
        <taxon>Teleostei</taxon>
        <taxon>Anguilliformes</taxon>
        <taxon>Anguillidae</taxon>
        <taxon>Anguilla</taxon>
    </lineage>
</organism>
<evidence type="ECO:0008006" key="2">
    <source>
        <dbReference type="Google" id="ProtNLM"/>
    </source>
</evidence>
<accession>A0A0E9TH92</accession>
<proteinExistence type="predicted"/>
<reference evidence="1" key="2">
    <citation type="journal article" date="2015" name="Fish Shellfish Immunol.">
        <title>Early steps in the European eel (Anguilla anguilla)-Vibrio vulnificus interaction in the gills: Role of the RtxA13 toxin.</title>
        <authorList>
            <person name="Callol A."/>
            <person name="Pajuelo D."/>
            <person name="Ebbesson L."/>
            <person name="Teles M."/>
            <person name="MacKenzie S."/>
            <person name="Amaro C."/>
        </authorList>
    </citation>
    <scope>NUCLEOTIDE SEQUENCE</scope>
</reference>